<accession>A0A8T2SM77</accession>
<evidence type="ECO:0000313" key="2">
    <source>
        <dbReference type="Proteomes" id="UP000825935"/>
    </source>
</evidence>
<protein>
    <submittedName>
        <fullName evidence="1">Uncharacterized protein</fullName>
    </submittedName>
</protein>
<organism evidence="1 2">
    <name type="scientific">Ceratopteris richardii</name>
    <name type="common">Triangle waterfern</name>
    <dbReference type="NCBI Taxonomy" id="49495"/>
    <lineage>
        <taxon>Eukaryota</taxon>
        <taxon>Viridiplantae</taxon>
        <taxon>Streptophyta</taxon>
        <taxon>Embryophyta</taxon>
        <taxon>Tracheophyta</taxon>
        <taxon>Polypodiopsida</taxon>
        <taxon>Polypodiidae</taxon>
        <taxon>Polypodiales</taxon>
        <taxon>Pteridineae</taxon>
        <taxon>Pteridaceae</taxon>
        <taxon>Parkerioideae</taxon>
        <taxon>Ceratopteris</taxon>
    </lineage>
</organism>
<dbReference type="Proteomes" id="UP000825935">
    <property type="component" value="Chromosome 19"/>
</dbReference>
<dbReference type="AlphaFoldDB" id="A0A8T2SM77"/>
<dbReference type="EMBL" id="CM035424">
    <property type="protein sequence ID" value="KAH7351808.1"/>
    <property type="molecule type" value="Genomic_DNA"/>
</dbReference>
<keyword evidence="2" id="KW-1185">Reference proteome</keyword>
<name>A0A8T2SM77_CERRI</name>
<gene>
    <name evidence="1" type="ORF">KP509_19G015400</name>
</gene>
<evidence type="ECO:0000313" key="1">
    <source>
        <dbReference type="EMBL" id="KAH7351808.1"/>
    </source>
</evidence>
<proteinExistence type="predicted"/>
<comment type="caution">
    <text evidence="1">The sequence shown here is derived from an EMBL/GenBank/DDBJ whole genome shotgun (WGS) entry which is preliminary data.</text>
</comment>
<sequence length="111" mass="12754">MENCPFLLKCCLRMILIRLKKTTIHIEFKENCHLNTNPKVNNLDNHQCLGVNHFTIGSEGEGWTLVRSRKQKKPTIGTYSTCTSNTLLNANLNKNLNLEDSIFTLELEVYD</sequence>
<reference evidence="1" key="1">
    <citation type="submission" date="2021-08" db="EMBL/GenBank/DDBJ databases">
        <title>WGS assembly of Ceratopteris richardii.</title>
        <authorList>
            <person name="Marchant D.B."/>
            <person name="Chen G."/>
            <person name="Jenkins J."/>
            <person name="Shu S."/>
            <person name="Leebens-Mack J."/>
            <person name="Grimwood J."/>
            <person name="Schmutz J."/>
            <person name="Soltis P."/>
            <person name="Soltis D."/>
            <person name="Chen Z.-H."/>
        </authorList>
    </citation>
    <scope>NUCLEOTIDE SEQUENCE</scope>
    <source>
        <strain evidence="1">Whitten #5841</strain>
        <tissue evidence="1">Leaf</tissue>
    </source>
</reference>